<sequence length="455" mass="49500">MAENYEVEQSNQTHQTLQEVSRAIDNGMFVHVRRMLEDMEPEDIAHLLEASPPKSRLVLWQLTDPEEQGEILEELSEDVKDGIMVRMQPEQLAAATEGMDTDDVAYLLRSLPNHVSQDVLAQMDTQDRDRVEQALAYPEDTAGGMMNTDVVTIRSDVTVDVVLRYLRMRGELPEATDALYVVDENSRLIGSLPITTLLTTQPDTEVLDIMEDSDEAIPVDMDDGEIASLFERRNWVSAPVVDEQHQLVGRITIDDVVDIIREDAEHSMMSMAGLDDEEDTFAPVLKSARSRSIWLGANVLAALAAASVSNLFENTLEQMAAIAVLMTIVPSMGGVAGNQTVALVIRGLAVGHIGDSNTRWLLTKEALVGLLNGVIWACIIGGVVVLWKGNWILGGIIAAAMMANLIIAGVAGVTVPIMLKKMKIDPALAGGMALTTITDMVGLSVFLGLATLFLV</sequence>
<keyword evidence="5 9" id="KW-0460">Magnesium</keyword>
<evidence type="ECO:0000256" key="6">
    <source>
        <dbReference type="ARBA" id="ARBA00022989"/>
    </source>
</evidence>
<evidence type="ECO:0000256" key="3">
    <source>
        <dbReference type="ARBA" id="ARBA00022448"/>
    </source>
</evidence>
<proteinExistence type="inferred from homology"/>
<dbReference type="PANTHER" id="PTHR43773:SF1">
    <property type="entry name" value="MAGNESIUM TRANSPORTER MGTE"/>
    <property type="match status" value="1"/>
</dbReference>
<dbReference type="SUPFAM" id="SSF158791">
    <property type="entry name" value="MgtE N-terminal domain-like"/>
    <property type="match status" value="1"/>
</dbReference>
<feature type="transmembrane region" description="Helical" evidence="9">
    <location>
        <begin position="393"/>
        <end position="419"/>
    </location>
</feature>
<keyword evidence="12" id="KW-1185">Reference proteome</keyword>
<keyword evidence="7 9" id="KW-0472">Membrane</keyword>
<evidence type="ECO:0000313" key="11">
    <source>
        <dbReference type="EMBL" id="MEZ8080132.1"/>
    </source>
</evidence>
<dbReference type="InterPro" id="IPR006667">
    <property type="entry name" value="SLC41_membr_dom"/>
</dbReference>
<feature type="transmembrane region" description="Helical" evidence="9">
    <location>
        <begin position="431"/>
        <end position="454"/>
    </location>
</feature>
<evidence type="ECO:0000313" key="12">
    <source>
        <dbReference type="Proteomes" id="UP001569154"/>
    </source>
</evidence>
<name>A0ABV4KXE0_9GAMM</name>
<dbReference type="InterPro" id="IPR000644">
    <property type="entry name" value="CBS_dom"/>
</dbReference>
<feature type="transmembrane region" description="Helical" evidence="9">
    <location>
        <begin position="318"/>
        <end position="345"/>
    </location>
</feature>
<dbReference type="Gene3D" id="1.10.357.20">
    <property type="entry name" value="SLC41 divalent cation transporters, integral membrane domain"/>
    <property type="match status" value="1"/>
</dbReference>
<dbReference type="Gene3D" id="3.10.580.10">
    <property type="entry name" value="CBS-domain"/>
    <property type="match status" value="1"/>
</dbReference>
<feature type="domain" description="CBS" evidence="10">
    <location>
        <begin position="210"/>
        <end position="268"/>
    </location>
</feature>
<comment type="subunit">
    <text evidence="9">Homodimer.</text>
</comment>
<keyword evidence="6 9" id="KW-1133">Transmembrane helix</keyword>
<accession>A0ABV4KXE0</accession>
<feature type="transmembrane region" description="Helical" evidence="9">
    <location>
        <begin position="366"/>
        <end position="387"/>
    </location>
</feature>
<keyword evidence="8" id="KW-0129">CBS domain</keyword>
<evidence type="ECO:0000256" key="1">
    <source>
        <dbReference type="ARBA" id="ARBA00004141"/>
    </source>
</evidence>
<dbReference type="PANTHER" id="PTHR43773">
    <property type="entry name" value="MAGNESIUM TRANSPORTER MGTE"/>
    <property type="match status" value="1"/>
</dbReference>
<dbReference type="RefSeq" id="WP_017014354.1">
    <property type="nucleotide sequence ID" value="NZ_AJYG02000052.1"/>
</dbReference>
<evidence type="ECO:0000256" key="8">
    <source>
        <dbReference type="PROSITE-ProRule" id="PRU00703"/>
    </source>
</evidence>
<feature type="transmembrane region" description="Helical" evidence="9">
    <location>
        <begin position="293"/>
        <end position="312"/>
    </location>
</feature>
<keyword evidence="4 9" id="KW-0812">Transmembrane</keyword>
<dbReference type="NCBIfam" id="TIGR00400">
    <property type="entry name" value="mgtE"/>
    <property type="match status" value="1"/>
</dbReference>
<gene>
    <name evidence="11" type="primary">mgtE</name>
    <name evidence="11" type="ORF">ACED35_03350</name>
</gene>
<dbReference type="PROSITE" id="PS51371">
    <property type="entry name" value="CBS"/>
    <property type="match status" value="2"/>
</dbReference>
<dbReference type="SUPFAM" id="SSF161093">
    <property type="entry name" value="MgtE membrane domain-like"/>
    <property type="match status" value="1"/>
</dbReference>
<dbReference type="SUPFAM" id="SSF54631">
    <property type="entry name" value="CBS-domain pair"/>
    <property type="match status" value="1"/>
</dbReference>
<comment type="function">
    <text evidence="9">Acts as a magnesium transporter.</text>
</comment>
<dbReference type="Proteomes" id="UP001569154">
    <property type="component" value="Unassembled WGS sequence"/>
</dbReference>
<feature type="domain" description="CBS" evidence="10">
    <location>
        <begin position="146"/>
        <end position="209"/>
    </location>
</feature>
<organism evidence="11 12">
    <name type="scientific">Enterovibrio norvegicus</name>
    <dbReference type="NCBI Taxonomy" id="188144"/>
    <lineage>
        <taxon>Bacteria</taxon>
        <taxon>Pseudomonadati</taxon>
        <taxon>Pseudomonadota</taxon>
        <taxon>Gammaproteobacteria</taxon>
        <taxon>Vibrionales</taxon>
        <taxon>Vibrionaceae</taxon>
        <taxon>Enterovibrio</taxon>
    </lineage>
</organism>
<dbReference type="Pfam" id="PF03448">
    <property type="entry name" value="MgtE_N"/>
    <property type="match status" value="1"/>
</dbReference>
<protein>
    <recommendedName>
        <fullName evidence="9">Magnesium transporter MgtE</fullName>
    </recommendedName>
</protein>
<keyword evidence="9" id="KW-0479">Metal-binding</keyword>
<keyword evidence="3 9" id="KW-0813">Transport</keyword>
<dbReference type="InterPro" id="IPR006668">
    <property type="entry name" value="Mg_transptr_MgtE_intracell_dom"/>
</dbReference>
<evidence type="ECO:0000256" key="2">
    <source>
        <dbReference type="ARBA" id="ARBA00009749"/>
    </source>
</evidence>
<dbReference type="EMBL" id="JBGONM010000005">
    <property type="protein sequence ID" value="MEZ8080132.1"/>
    <property type="molecule type" value="Genomic_DNA"/>
</dbReference>
<reference evidence="11 12" key="1">
    <citation type="submission" date="2024-06" db="EMBL/GenBank/DDBJ databases">
        <authorList>
            <person name="Steensen K."/>
            <person name="Seneca J."/>
            <person name="Bartlau N."/>
            <person name="Yu A.X."/>
            <person name="Polz M.F."/>
        </authorList>
    </citation>
    <scope>NUCLEOTIDE SEQUENCE [LARGE SCALE GENOMIC DNA]</scope>
    <source>
        <strain evidence="11 12">1F260</strain>
    </source>
</reference>
<dbReference type="CDD" id="cd04606">
    <property type="entry name" value="CBS_pair_Mg_transporter"/>
    <property type="match status" value="1"/>
</dbReference>
<comment type="similarity">
    <text evidence="2 9">Belongs to the SLC41A transporter family.</text>
</comment>
<dbReference type="InterPro" id="IPR046342">
    <property type="entry name" value="CBS_dom_sf"/>
</dbReference>
<evidence type="ECO:0000256" key="7">
    <source>
        <dbReference type="ARBA" id="ARBA00023136"/>
    </source>
</evidence>
<dbReference type="InterPro" id="IPR006669">
    <property type="entry name" value="MgtE_transporter"/>
</dbReference>
<dbReference type="Gene3D" id="1.25.60.10">
    <property type="entry name" value="MgtE N-terminal domain-like"/>
    <property type="match status" value="1"/>
</dbReference>
<dbReference type="Pfam" id="PF01769">
    <property type="entry name" value="MgtE"/>
    <property type="match status" value="1"/>
</dbReference>
<dbReference type="SMART" id="SM00924">
    <property type="entry name" value="MgtE_N"/>
    <property type="match status" value="1"/>
</dbReference>
<evidence type="ECO:0000259" key="10">
    <source>
        <dbReference type="PROSITE" id="PS51371"/>
    </source>
</evidence>
<dbReference type="Pfam" id="PF00571">
    <property type="entry name" value="CBS"/>
    <property type="match status" value="2"/>
</dbReference>
<comment type="caution">
    <text evidence="11">The sequence shown here is derived from an EMBL/GenBank/DDBJ whole genome shotgun (WGS) entry which is preliminary data.</text>
</comment>
<evidence type="ECO:0000256" key="4">
    <source>
        <dbReference type="ARBA" id="ARBA00022692"/>
    </source>
</evidence>
<dbReference type="InterPro" id="IPR036739">
    <property type="entry name" value="SLC41_membr_dom_sf"/>
</dbReference>
<evidence type="ECO:0000256" key="5">
    <source>
        <dbReference type="ARBA" id="ARBA00022842"/>
    </source>
</evidence>
<comment type="subcellular location">
    <subcellularLocation>
        <location evidence="9">Cell membrane</location>
        <topology evidence="9">Multi-pass membrane protein</topology>
    </subcellularLocation>
    <subcellularLocation>
        <location evidence="1">Membrane</location>
        <topology evidence="1">Multi-pass membrane protein</topology>
    </subcellularLocation>
</comment>
<dbReference type="InterPro" id="IPR038076">
    <property type="entry name" value="MgtE_N_sf"/>
</dbReference>
<keyword evidence="9" id="KW-1003">Cell membrane</keyword>
<evidence type="ECO:0000256" key="9">
    <source>
        <dbReference type="RuleBase" id="RU362011"/>
    </source>
</evidence>